<dbReference type="PANTHER" id="PTHR13315">
    <property type="entry name" value="METALLO PHOSPHOESTERASE RELATED"/>
    <property type="match status" value="1"/>
</dbReference>
<dbReference type="InterPro" id="IPR029052">
    <property type="entry name" value="Metallo-depent_PP-like"/>
</dbReference>
<keyword evidence="4" id="KW-1185">Reference proteome</keyword>
<dbReference type="EMBL" id="CABFWN010000002">
    <property type="protein sequence ID" value="VUG17205.1"/>
    <property type="molecule type" value="Genomic_DNA"/>
</dbReference>
<evidence type="ECO:0000256" key="1">
    <source>
        <dbReference type="ARBA" id="ARBA00023136"/>
    </source>
</evidence>
<keyword evidence="2" id="KW-1133">Transmembrane helix</keyword>
<accession>A0A7D9H311</accession>
<evidence type="ECO:0000256" key="2">
    <source>
        <dbReference type="SAM" id="Phobius"/>
    </source>
</evidence>
<gene>
    <name evidence="3" type="primary">TED1</name>
    <name evidence="3" type="ORF">DEBR0S2_01200G</name>
</gene>
<dbReference type="Proteomes" id="UP000478008">
    <property type="component" value="Unassembled WGS sequence"/>
</dbReference>
<feature type="transmembrane region" description="Helical" evidence="2">
    <location>
        <begin position="7"/>
        <end position="25"/>
    </location>
</feature>
<dbReference type="AlphaFoldDB" id="A0A7D9H311"/>
<name>A0A7D9H311_DEKBR</name>
<proteinExistence type="predicted"/>
<reference evidence="3 4" key="1">
    <citation type="submission" date="2019-07" db="EMBL/GenBank/DDBJ databases">
        <authorList>
            <person name="Friedrich A."/>
            <person name="Schacherer J."/>
        </authorList>
    </citation>
    <scope>NUCLEOTIDE SEQUENCE [LARGE SCALE GENOMIC DNA]</scope>
</reference>
<keyword evidence="1 2" id="KW-0472">Membrane</keyword>
<keyword evidence="2" id="KW-0812">Transmembrane</keyword>
<evidence type="ECO:0000313" key="4">
    <source>
        <dbReference type="Proteomes" id="UP000478008"/>
    </source>
</evidence>
<evidence type="ECO:0000313" key="3">
    <source>
        <dbReference type="EMBL" id="VUG17205.1"/>
    </source>
</evidence>
<dbReference type="SUPFAM" id="SSF56300">
    <property type="entry name" value="Metallo-dependent phosphatases"/>
    <property type="match status" value="1"/>
</dbReference>
<protein>
    <submittedName>
        <fullName evidence="3">DEBR0S2_01200g1_1</fullName>
    </submittedName>
</protein>
<sequence length="467" mass="54175">MSLLRHLALIATILATILNIYIYTYPSLDSNNCDWQYTYYNEEDLSPLQHSLLGLPYIGDIYKHVFFKEDPRLFPEPMDLRIMAIGDPQINGNWPSTRYMKRLDNYANDWYIGHVFRTMKPRLNPQIVAVMGDMFSSQWISDSEFYNRTKRMITRLFPRPEAQTAAELGFIGRYADVDWRAHYRWFNQALNEGLFKNSSSYSYSEVRDWTSANITEEPLFINITGNHDIGYGDTTYQHMCRWRKLFGKDNFWIEYAKNTDHAWRVVVLNSLALDGPLLQPEFERYDWQFIDTLAQTPYNGTTILMTHIPMYKKEGLCADGPFVDHFNKSNCPPKANCKIGLLKSENHLQYATSQRVLNAVFANSSGIIMTGHDHVGCINYYNYDPETSTWEASKSVTSEKHVTELTVRSVMGEFEGNIGIVTGHFDRNAHNWDFHYSTCSFSIQHVWWAAKLSLALAVLLDTLLVIR</sequence>
<organism evidence="3 4">
    <name type="scientific">Dekkera bruxellensis</name>
    <name type="common">Brettanomyces custersii</name>
    <dbReference type="NCBI Taxonomy" id="5007"/>
    <lineage>
        <taxon>Eukaryota</taxon>
        <taxon>Fungi</taxon>
        <taxon>Dikarya</taxon>
        <taxon>Ascomycota</taxon>
        <taxon>Saccharomycotina</taxon>
        <taxon>Pichiomycetes</taxon>
        <taxon>Pichiales</taxon>
        <taxon>Pichiaceae</taxon>
        <taxon>Brettanomyces</taxon>
    </lineage>
</organism>
<dbReference type="GO" id="GO:0016020">
    <property type="term" value="C:membrane"/>
    <property type="evidence" value="ECO:0007669"/>
    <property type="project" value="GOC"/>
</dbReference>
<dbReference type="GO" id="GO:0006506">
    <property type="term" value="P:GPI anchor biosynthetic process"/>
    <property type="evidence" value="ECO:0007669"/>
    <property type="project" value="InterPro"/>
</dbReference>
<dbReference type="PANTHER" id="PTHR13315:SF1">
    <property type="entry name" value="PROTEIN TED1"/>
    <property type="match status" value="1"/>
</dbReference>
<dbReference type="GO" id="GO:0005783">
    <property type="term" value="C:endoplasmic reticulum"/>
    <property type="evidence" value="ECO:0007669"/>
    <property type="project" value="TreeGrafter"/>
</dbReference>
<dbReference type="InterPro" id="IPR033308">
    <property type="entry name" value="PGAP5/Cdc1/Ted1"/>
</dbReference>